<reference evidence="1 2" key="1">
    <citation type="journal article" date="2012" name="Genome Biol.">
        <title>Sequencing three crocodilian genomes to illuminate the evolution of archosaurs and amniotes.</title>
        <authorList>
            <person name="St John J.A."/>
            <person name="Braun E.L."/>
            <person name="Isberg S.R."/>
            <person name="Miles L.G."/>
            <person name="Chong A.Y."/>
            <person name="Gongora J."/>
            <person name="Dalzell P."/>
            <person name="Moran C."/>
            <person name="Bed'hom B."/>
            <person name="Abzhanov A."/>
            <person name="Burgess S.C."/>
            <person name="Cooksey A.M."/>
            <person name="Castoe T.A."/>
            <person name="Crawford N.G."/>
            <person name="Densmore L.D."/>
            <person name="Drew J.C."/>
            <person name="Edwards S.V."/>
            <person name="Faircloth B.C."/>
            <person name="Fujita M.K."/>
            <person name="Greenwold M.J."/>
            <person name="Hoffmann F.G."/>
            <person name="Howard J.M."/>
            <person name="Iguchi T."/>
            <person name="Janes D.E."/>
            <person name="Khan S.Y."/>
            <person name="Kohno S."/>
            <person name="de Koning A.J."/>
            <person name="Lance S.L."/>
            <person name="McCarthy F.M."/>
            <person name="McCormack J.E."/>
            <person name="Merchant M.E."/>
            <person name="Peterson D.G."/>
            <person name="Pollock D.D."/>
            <person name="Pourmand N."/>
            <person name="Raney B.J."/>
            <person name="Roessler K.A."/>
            <person name="Sanford J.R."/>
            <person name="Sawyer R.H."/>
            <person name="Schmidt C.J."/>
            <person name="Triplett E.W."/>
            <person name="Tuberville T.D."/>
            <person name="Venegas-Anaya M."/>
            <person name="Howard J.T."/>
            <person name="Jarvis E.D."/>
            <person name="Guillette L.J.Jr."/>
            <person name="Glenn T.C."/>
            <person name="Green R.E."/>
            <person name="Ray D.A."/>
        </authorList>
    </citation>
    <scope>NUCLEOTIDE SEQUENCE [LARGE SCALE GENOMIC DNA]</scope>
    <source>
        <strain evidence="1">KSC_2009_1</strain>
    </source>
</reference>
<proteinExistence type="predicted"/>
<protein>
    <submittedName>
        <fullName evidence="1">Uncharacterized protein</fullName>
    </submittedName>
</protein>
<dbReference type="AlphaFoldDB" id="A0A151P0Q3"/>
<evidence type="ECO:0000313" key="2">
    <source>
        <dbReference type="Proteomes" id="UP000050525"/>
    </source>
</evidence>
<comment type="caution">
    <text evidence="1">The sequence shown here is derived from an EMBL/GenBank/DDBJ whole genome shotgun (WGS) entry which is preliminary data.</text>
</comment>
<evidence type="ECO:0000313" key="1">
    <source>
        <dbReference type="EMBL" id="KYO42225.1"/>
    </source>
</evidence>
<keyword evidence="2" id="KW-1185">Reference proteome</keyword>
<dbReference type="EMBL" id="AKHW03001485">
    <property type="protein sequence ID" value="KYO42225.1"/>
    <property type="molecule type" value="Genomic_DNA"/>
</dbReference>
<accession>A0A151P0Q3</accession>
<gene>
    <name evidence="1" type="ORF">Y1Q_0002839</name>
</gene>
<name>A0A151P0Q3_ALLMI</name>
<sequence>MLGPQLCRSGLPIQKYFSDSISDCPFGFFTSFLLTSVCSKWSSSSSRNFNYRATDRLTYKRVKQLKNPGVLAYGLIC</sequence>
<dbReference type="Proteomes" id="UP000050525">
    <property type="component" value="Unassembled WGS sequence"/>
</dbReference>
<organism evidence="1 2">
    <name type="scientific">Alligator mississippiensis</name>
    <name type="common">American alligator</name>
    <dbReference type="NCBI Taxonomy" id="8496"/>
    <lineage>
        <taxon>Eukaryota</taxon>
        <taxon>Metazoa</taxon>
        <taxon>Chordata</taxon>
        <taxon>Craniata</taxon>
        <taxon>Vertebrata</taxon>
        <taxon>Euteleostomi</taxon>
        <taxon>Archelosauria</taxon>
        <taxon>Archosauria</taxon>
        <taxon>Crocodylia</taxon>
        <taxon>Alligatoridae</taxon>
        <taxon>Alligatorinae</taxon>
        <taxon>Alligator</taxon>
    </lineage>
</organism>